<protein>
    <submittedName>
        <fullName evidence="2">Glycerophosphodiester phosphodiesterase family protein</fullName>
        <ecNumber evidence="2">3.1.4.46</ecNumber>
    </submittedName>
</protein>
<dbReference type="PROSITE" id="PS51704">
    <property type="entry name" value="GP_PDE"/>
    <property type="match status" value="1"/>
</dbReference>
<dbReference type="EMBL" id="AEQO01000184">
    <property type="protein sequence ID" value="EFV03458.1"/>
    <property type="molecule type" value="Genomic_DNA"/>
</dbReference>
<dbReference type="InterPro" id="IPR017946">
    <property type="entry name" value="PLC-like_Pdiesterase_TIM-brl"/>
</dbReference>
<dbReference type="Pfam" id="PF16387">
    <property type="entry name" value="DUF4996"/>
    <property type="match status" value="1"/>
</dbReference>
<dbReference type="STRING" id="888832.HMPREF9420_2396"/>
<accession>E6MSC8</accession>
<dbReference type="OrthoDB" id="384721at2"/>
<dbReference type="GO" id="GO:0005886">
    <property type="term" value="C:plasma membrane"/>
    <property type="evidence" value="ECO:0007669"/>
    <property type="project" value="TreeGrafter"/>
</dbReference>
<evidence type="ECO:0000313" key="3">
    <source>
        <dbReference type="Proteomes" id="UP000003874"/>
    </source>
</evidence>
<evidence type="ECO:0000259" key="1">
    <source>
        <dbReference type="PROSITE" id="PS51704"/>
    </source>
</evidence>
<sequence>MKKNFLLFILLFITILSVSAQNRAELIRQKLLNRDSHSVIVASHRGDWRNFCENSLEAIDNAAKMGVDIVEIDVQRTKDGQLILMHDPKLDRTTTGKGFIKDTTLAYIRTLHLKNGCNIRTIHRVPTLEEALVHAKGKVMLNLDKADRYFDQVYELMKKTGTTKQIIMKGTKSAEEVKKQYGDYLKDVIYMPIIDIDKPNAIEQIDKFISDMHPVAFELLFKLDSNPIPPTLPNKLKGKALIWYNTLWDTMAGGHDDDMSLEDPDKGYGYLIDKLGARLLQTDRPQYLLTYLRSRKLHD</sequence>
<dbReference type="PANTHER" id="PTHR46320">
    <property type="entry name" value="GLYCEROPHOSPHODIESTER PHOSPHODIESTERASE 1"/>
    <property type="match status" value="1"/>
</dbReference>
<feature type="domain" description="GP-PDE" evidence="1">
    <location>
        <begin position="39"/>
        <end position="292"/>
    </location>
</feature>
<keyword evidence="3" id="KW-1185">Reference proteome</keyword>
<dbReference type="GO" id="GO:0008889">
    <property type="term" value="F:glycerophosphodiester phosphodiesterase activity"/>
    <property type="evidence" value="ECO:0007669"/>
    <property type="project" value="UniProtKB-EC"/>
</dbReference>
<dbReference type="RefSeq" id="WP_007135646.1">
    <property type="nucleotide sequence ID" value="NZ_GL629647.1"/>
</dbReference>
<dbReference type="Proteomes" id="UP000003874">
    <property type="component" value="Unassembled WGS sequence"/>
</dbReference>
<reference evidence="2 3" key="1">
    <citation type="submission" date="2010-12" db="EMBL/GenBank/DDBJ databases">
        <authorList>
            <person name="Muzny D."/>
            <person name="Qin X."/>
            <person name="Deng J."/>
            <person name="Jiang H."/>
            <person name="Liu Y."/>
            <person name="Qu J."/>
            <person name="Song X.-Z."/>
            <person name="Zhang L."/>
            <person name="Thornton R."/>
            <person name="Coyle M."/>
            <person name="Francisco L."/>
            <person name="Jackson L."/>
            <person name="Javaid M."/>
            <person name="Korchina V."/>
            <person name="Kovar C."/>
            <person name="Mata R."/>
            <person name="Mathew T."/>
            <person name="Ngo R."/>
            <person name="Nguyen L."/>
            <person name="Nguyen N."/>
            <person name="Okwuonu G."/>
            <person name="Ongeri F."/>
            <person name="Pham C."/>
            <person name="Simmons D."/>
            <person name="Wilczek-Boney K."/>
            <person name="Hale W."/>
            <person name="Jakkamsetti A."/>
            <person name="Pham P."/>
            <person name="Ruth R."/>
            <person name="San Lucas F."/>
            <person name="Warren J."/>
            <person name="Zhang J."/>
            <person name="Zhao Z."/>
            <person name="Zhou C."/>
            <person name="Zhu D."/>
            <person name="Lee S."/>
            <person name="Bess C."/>
            <person name="Blankenburg K."/>
            <person name="Forbes L."/>
            <person name="Fu Q."/>
            <person name="Gubbala S."/>
            <person name="Hirani K."/>
            <person name="Jayaseelan J.C."/>
            <person name="Lara F."/>
            <person name="Munidasa M."/>
            <person name="Palculict T."/>
            <person name="Patil S."/>
            <person name="Pu L.-L."/>
            <person name="Saada N."/>
            <person name="Tang L."/>
            <person name="Weissenberger G."/>
            <person name="Zhu Y."/>
            <person name="Hemphill L."/>
            <person name="Shang Y."/>
            <person name="Youmans B."/>
            <person name="Ayvaz T."/>
            <person name="Ross M."/>
            <person name="Santibanez J."/>
            <person name="Aqrawi P."/>
            <person name="Gross S."/>
            <person name="Joshi V."/>
            <person name="Fowler G."/>
            <person name="Nazareth L."/>
            <person name="Reid J."/>
            <person name="Worley K."/>
            <person name="Petrosino J."/>
            <person name="Highlander S."/>
            <person name="Gibbs R."/>
        </authorList>
    </citation>
    <scope>NUCLEOTIDE SEQUENCE [LARGE SCALE GENOMIC DNA]</scope>
    <source>
        <strain evidence="2 3">DSM 15606</strain>
    </source>
</reference>
<proteinExistence type="predicted"/>
<dbReference type="EC" id="3.1.4.46" evidence="2"/>
<name>E6MSC8_9BACT</name>
<dbReference type="AlphaFoldDB" id="E6MSC8"/>
<gene>
    <name evidence="2" type="primary">glpQ3</name>
    <name evidence="2" type="ORF">HMPREF9420_2396</name>
</gene>
<comment type="caution">
    <text evidence="2">The sequence shown here is derived from an EMBL/GenBank/DDBJ whole genome shotgun (WGS) entry which is preliminary data.</text>
</comment>
<dbReference type="GO" id="GO:0006580">
    <property type="term" value="P:ethanolamine metabolic process"/>
    <property type="evidence" value="ECO:0007669"/>
    <property type="project" value="TreeGrafter"/>
</dbReference>
<dbReference type="CDD" id="cd08566">
    <property type="entry name" value="GDPD_AtGDE_like"/>
    <property type="match status" value="1"/>
</dbReference>
<dbReference type="Gene3D" id="3.20.20.190">
    <property type="entry name" value="Phosphatidylinositol (PI) phosphodiesterase"/>
    <property type="match status" value="1"/>
</dbReference>
<dbReference type="eggNOG" id="COG0584">
    <property type="taxonomic scope" value="Bacteria"/>
</dbReference>
<dbReference type="Pfam" id="PF03009">
    <property type="entry name" value="GDPD"/>
    <property type="match status" value="1"/>
</dbReference>
<evidence type="ECO:0000313" key="2">
    <source>
        <dbReference type="EMBL" id="EFV03458.1"/>
    </source>
</evidence>
<dbReference type="InterPro" id="IPR030395">
    <property type="entry name" value="GP_PDE_dom"/>
</dbReference>
<dbReference type="SUPFAM" id="SSF51695">
    <property type="entry name" value="PLC-like phosphodiesterases"/>
    <property type="match status" value="1"/>
</dbReference>
<dbReference type="InterPro" id="IPR032160">
    <property type="entry name" value="DUF4996"/>
</dbReference>
<dbReference type="GO" id="GO:0070291">
    <property type="term" value="P:N-acylethanolamine metabolic process"/>
    <property type="evidence" value="ECO:0007669"/>
    <property type="project" value="TreeGrafter"/>
</dbReference>
<organism evidence="2 3">
    <name type="scientific">Segatella salivae DSM 15606</name>
    <dbReference type="NCBI Taxonomy" id="888832"/>
    <lineage>
        <taxon>Bacteria</taxon>
        <taxon>Pseudomonadati</taxon>
        <taxon>Bacteroidota</taxon>
        <taxon>Bacteroidia</taxon>
        <taxon>Bacteroidales</taxon>
        <taxon>Prevotellaceae</taxon>
        <taxon>Segatella</taxon>
    </lineage>
</organism>
<dbReference type="GO" id="GO:0006644">
    <property type="term" value="P:phospholipid metabolic process"/>
    <property type="evidence" value="ECO:0007669"/>
    <property type="project" value="TreeGrafter"/>
</dbReference>
<dbReference type="PANTHER" id="PTHR46320:SF1">
    <property type="entry name" value="GLYCEROPHOSPHODIESTER PHOSPHODIESTERASE 1"/>
    <property type="match status" value="1"/>
</dbReference>
<keyword evidence="2" id="KW-0378">Hydrolase</keyword>
<dbReference type="HOGENOM" id="CLU_030006_9_3_10"/>